<dbReference type="InterPro" id="IPR000524">
    <property type="entry name" value="Tscrpt_reg_HTH_GntR"/>
</dbReference>
<dbReference type="SMART" id="SM00345">
    <property type="entry name" value="HTH_GNTR"/>
    <property type="match status" value="1"/>
</dbReference>
<dbReference type="RefSeq" id="WP_013624847.1">
    <property type="nucleotide sequence ID" value="NC_015172.1"/>
</dbReference>
<dbReference type="InterPro" id="IPR008920">
    <property type="entry name" value="TF_FadR/GntR_C"/>
</dbReference>
<protein>
    <submittedName>
        <fullName evidence="5">Transcriptional regulator, GntR family</fullName>
    </submittedName>
</protein>
<dbReference type="STRING" id="645991.Sgly_1681"/>
<dbReference type="GO" id="GO:0003677">
    <property type="term" value="F:DNA binding"/>
    <property type="evidence" value="ECO:0007669"/>
    <property type="project" value="UniProtKB-KW"/>
</dbReference>
<dbReference type="Pfam" id="PF00392">
    <property type="entry name" value="GntR"/>
    <property type="match status" value="1"/>
</dbReference>
<dbReference type="Proteomes" id="UP000007488">
    <property type="component" value="Chromosome"/>
</dbReference>
<reference evidence="6" key="2">
    <citation type="submission" date="2011-02" db="EMBL/GenBank/DDBJ databases">
        <title>The complete genome of Syntrophobotulus glycolicus DSM 8271.</title>
        <authorList>
            <person name="Lucas S."/>
            <person name="Copeland A."/>
            <person name="Lapidus A."/>
            <person name="Bruce D."/>
            <person name="Goodwin L."/>
            <person name="Pitluck S."/>
            <person name="Kyrpides N."/>
            <person name="Mavromatis K."/>
            <person name="Pagani I."/>
            <person name="Ivanova N."/>
            <person name="Mikhailova N."/>
            <person name="Chertkov O."/>
            <person name="Held B."/>
            <person name="Detter J.C."/>
            <person name="Tapia R."/>
            <person name="Han C."/>
            <person name="Land M."/>
            <person name="Hauser L."/>
            <person name="Markowitz V."/>
            <person name="Cheng J.-F."/>
            <person name="Hugenholtz P."/>
            <person name="Woyke T."/>
            <person name="Wu D."/>
            <person name="Spring S."/>
            <person name="Schroeder M."/>
            <person name="Brambilla E."/>
            <person name="Klenk H.-P."/>
            <person name="Eisen J.A."/>
        </authorList>
    </citation>
    <scope>NUCLEOTIDE SEQUENCE [LARGE SCALE GENOMIC DNA]</scope>
    <source>
        <strain evidence="6">DSM 8271 / FlGlyR</strain>
    </source>
</reference>
<dbReference type="InterPro" id="IPR011711">
    <property type="entry name" value="GntR_C"/>
</dbReference>
<dbReference type="SMART" id="SM00895">
    <property type="entry name" value="FCD"/>
    <property type="match status" value="1"/>
</dbReference>
<evidence type="ECO:0000313" key="6">
    <source>
        <dbReference type="Proteomes" id="UP000007488"/>
    </source>
</evidence>
<dbReference type="Gene3D" id="1.20.120.530">
    <property type="entry name" value="GntR ligand-binding domain-like"/>
    <property type="match status" value="1"/>
</dbReference>
<dbReference type="PROSITE" id="PS50949">
    <property type="entry name" value="HTH_GNTR"/>
    <property type="match status" value="1"/>
</dbReference>
<proteinExistence type="predicted"/>
<name>F0SYU2_SYNGF</name>
<keyword evidence="2" id="KW-0238">DNA-binding</keyword>
<dbReference type="PRINTS" id="PR00035">
    <property type="entry name" value="HTHGNTR"/>
</dbReference>
<dbReference type="AlphaFoldDB" id="F0SYU2"/>
<reference evidence="5 6" key="1">
    <citation type="journal article" date="2011" name="Stand. Genomic Sci.">
        <title>Complete genome sequence of Syntrophobotulus glycolicus type strain (FlGlyR).</title>
        <authorList>
            <person name="Han C."/>
            <person name="Mwirichia R."/>
            <person name="Chertkov O."/>
            <person name="Held B."/>
            <person name="Lapidus A."/>
            <person name="Nolan M."/>
            <person name="Lucas S."/>
            <person name="Hammon N."/>
            <person name="Deshpande S."/>
            <person name="Cheng J.F."/>
            <person name="Tapia R."/>
            <person name="Goodwin L."/>
            <person name="Pitluck S."/>
            <person name="Huntemann M."/>
            <person name="Liolios K."/>
            <person name="Ivanova N."/>
            <person name="Pagani I."/>
            <person name="Mavromatis K."/>
            <person name="Ovchinikova G."/>
            <person name="Pati A."/>
            <person name="Chen A."/>
            <person name="Palaniappan K."/>
            <person name="Land M."/>
            <person name="Hauser L."/>
            <person name="Brambilla E.M."/>
            <person name="Rohde M."/>
            <person name="Spring S."/>
            <person name="Sikorski J."/>
            <person name="Goker M."/>
            <person name="Woyke T."/>
            <person name="Bristow J."/>
            <person name="Eisen J.A."/>
            <person name="Markowitz V."/>
            <person name="Hugenholtz P."/>
            <person name="Kyrpides N.C."/>
            <person name="Klenk H.P."/>
            <person name="Detter J.C."/>
        </authorList>
    </citation>
    <scope>NUCLEOTIDE SEQUENCE [LARGE SCALE GENOMIC DNA]</scope>
    <source>
        <strain evidence="6">DSM 8271 / FlGlyR</strain>
    </source>
</reference>
<dbReference type="SUPFAM" id="SSF48008">
    <property type="entry name" value="GntR ligand-binding domain-like"/>
    <property type="match status" value="1"/>
</dbReference>
<evidence type="ECO:0000259" key="4">
    <source>
        <dbReference type="PROSITE" id="PS50949"/>
    </source>
</evidence>
<keyword evidence="6" id="KW-1185">Reference proteome</keyword>
<feature type="domain" description="HTH gntR-type" evidence="4">
    <location>
        <begin position="9"/>
        <end position="77"/>
    </location>
</feature>
<evidence type="ECO:0000256" key="1">
    <source>
        <dbReference type="ARBA" id="ARBA00023015"/>
    </source>
</evidence>
<dbReference type="InterPro" id="IPR036388">
    <property type="entry name" value="WH-like_DNA-bd_sf"/>
</dbReference>
<dbReference type="PANTHER" id="PTHR43537:SF5">
    <property type="entry name" value="UXU OPERON TRANSCRIPTIONAL REGULATOR"/>
    <property type="match status" value="1"/>
</dbReference>
<dbReference type="Pfam" id="PF07729">
    <property type="entry name" value="FCD"/>
    <property type="match status" value="1"/>
</dbReference>
<gene>
    <name evidence="5" type="ordered locus">Sgly_1681</name>
</gene>
<dbReference type="Gene3D" id="1.10.10.10">
    <property type="entry name" value="Winged helix-like DNA-binding domain superfamily/Winged helix DNA-binding domain"/>
    <property type="match status" value="1"/>
</dbReference>
<dbReference type="CDD" id="cd07377">
    <property type="entry name" value="WHTH_GntR"/>
    <property type="match status" value="1"/>
</dbReference>
<dbReference type="PANTHER" id="PTHR43537">
    <property type="entry name" value="TRANSCRIPTIONAL REGULATOR, GNTR FAMILY"/>
    <property type="match status" value="1"/>
</dbReference>
<dbReference type="OrthoDB" id="9799482at2"/>
<evidence type="ECO:0000256" key="3">
    <source>
        <dbReference type="ARBA" id="ARBA00023163"/>
    </source>
</evidence>
<sequence>MKLRPVKTRRIYEEVVEQIRMLVSEGHLKPGDRLPSERDLAERLQVSRASVREALSALEMMGLLEIRSGEGTYIKQVNIDSVVAPLAWGVSMDKNSVLELLEVRKILETRAAGLAAERAENEELREIRETLEEMQDNLAAGKLGDGADHIFHHAVARATKNHILVQLMNAISETMFQALKTFRLKLDEVEGWQERLYEEHEGIYQAILAKDQEKAALLMLEHLESVEDEYRNG</sequence>
<organism evidence="5 6">
    <name type="scientific">Syntrophobotulus glycolicus (strain DSM 8271 / FlGlyR)</name>
    <dbReference type="NCBI Taxonomy" id="645991"/>
    <lineage>
        <taxon>Bacteria</taxon>
        <taxon>Bacillati</taxon>
        <taxon>Bacillota</taxon>
        <taxon>Clostridia</taxon>
        <taxon>Eubacteriales</taxon>
        <taxon>Desulfitobacteriaceae</taxon>
        <taxon>Syntrophobotulus</taxon>
    </lineage>
</organism>
<dbReference type="SUPFAM" id="SSF46785">
    <property type="entry name" value="Winged helix' DNA-binding domain"/>
    <property type="match status" value="1"/>
</dbReference>
<dbReference type="eggNOG" id="COG2186">
    <property type="taxonomic scope" value="Bacteria"/>
</dbReference>
<evidence type="ECO:0000256" key="2">
    <source>
        <dbReference type="ARBA" id="ARBA00023125"/>
    </source>
</evidence>
<dbReference type="InterPro" id="IPR036390">
    <property type="entry name" value="WH_DNA-bd_sf"/>
</dbReference>
<dbReference type="EMBL" id="CP002547">
    <property type="protein sequence ID" value="ADY55979.1"/>
    <property type="molecule type" value="Genomic_DNA"/>
</dbReference>
<keyword evidence="1" id="KW-0805">Transcription regulation</keyword>
<dbReference type="KEGG" id="sgy:Sgly_1681"/>
<accession>F0SYU2</accession>
<dbReference type="GO" id="GO:0003700">
    <property type="term" value="F:DNA-binding transcription factor activity"/>
    <property type="evidence" value="ECO:0007669"/>
    <property type="project" value="InterPro"/>
</dbReference>
<keyword evidence="3" id="KW-0804">Transcription</keyword>
<dbReference type="HOGENOM" id="CLU_017584_9_3_9"/>
<evidence type="ECO:0000313" key="5">
    <source>
        <dbReference type="EMBL" id="ADY55979.1"/>
    </source>
</evidence>